<evidence type="ECO:0000256" key="11">
    <source>
        <dbReference type="HAMAP-Rule" id="MF_01010"/>
    </source>
</evidence>
<dbReference type="PROSITE" id="PS50926">
    <property type="entry name" value="TRAM"/>
    <property type="match status" value="1"/>
</dbReference>
<dbReference type="PROSITE" id="PS51687">
    <property type="entry name" value="SAM_MT_RNA_M5U"/>
    <property type="match status" value="1"/>
</dbReference>
<dbReference type="Gene3D" id="2.40.50.1070">
    <property type="match status" value="1"/>
</dbReference>
<dbReference type="NCBIfam" id="NF009639">
    <property type="entry name" value="PRK13168.1"/>
    <property type="match status" value="1"/>
</dbReference>
<dbReference type="Gene3D" id="2.40.50.140">
    <property type="entry name" value="Nucleic acid-binding proteins"/>
    <property type="match status" value="1"/>
</dbReference>
<dbReference type="GO" id="GO:0005506">
    <property type="term" value="F:iron ion binding"/>
    <property type="evidence" value="ECO:0007669"/>
    <property type="project" value="UniProtKB-UniRule"/>
</dbReference>
<dbReference type="GO" id="GO:0003723">
    <property type="term" value="F:RNA binding"/>
    <property type="evidence" value="ECO:0007669"/>
    <property type="project" value="InterPro"/>
</dbReference>
<dbReference type="EMBL" id="NVUL01000063">
    <property type="protein sequence ID" value="PCI76036.1"/>
    <property type="molecule type" value="Genomic_DNA"/>
</dbReference>
<dbReference type="PROSITE" id="PS01230">
    <property type="entry name" value="TRMA_1"/>
    <property type="match status" value="1"/>
</dbReference>
<dbReference type="InterPro" id="IPR030391">
    <property type="entry name" value="MeTrfase_TrmA_CS"/>
</dbReference>
<comment type="caution">
    <text evidence="15">The sequence shown here is derived from an EMBL/GenBank/DDBJ whole genome shotgun (WGS) entry which is preliminary data.</text>
</comment>
<feature type="binding site" evidence="11 12">
    <location>
        <position position="395"/>
    </location>
    <ligand>
        <name>S-adenosyl-L-methionine</name>
        <dbReference type="ChEBI" id="CHEBI:59789"/>
    </ligand>
</feature>
<dbReference type="InterPro" id="IPR030390">
    <property type="entry name" value="MeTrfase_TrmA_AS"/>
</dbReference>
<feature type="binding site" evidence="11 12">
    <location>
        <position position="297"/>
    </location>
    <ligand>
        <name>S-adenosyl-L-methionine</name>
        <dbReference type="ChEBI" id="CHEBI:59789"/>
    </ligand>
</feature>
<organism evidence="15 16">
    <name type="scientific">SAR86 cluster bacterium</name>
    <dbReference type="NCBI Taxonomy" id="2030880"/>
    <lineage>
        <taxon>Bacteria</taxon>
        <taxon>Pseudomonadati</taxon>
        <taxon>Pseudomonadota</taxon>
        <taxon>Gammaproteobacteria</taxon>
        <taxon>SAR86 cluster</taxon>
    </lineage>
</organism>
<keyword evidence="7 11" id="KW-0408">Iron</keyword>
<dbReference type="InterPro" id="IPR029063">
    <property type="entry name" value="SAM-dependent_MTases_sf"/>
</dbReference>
<dbReference type="PANTHER" id="PTHR11061">
    <property type="entry name" value="RNA M5U METHYLTRANSFERASE"/>
    <property type="match status" value="1"/>
</dbReference>
<dbReference type="HAMAP" id="MF_01010">
    <property type="entry name" value="23SrRNA_methyltr_RlmD"/>
    <property type="match status" value="1"/>
</dbReference>
<feature type="active site" evidence="13">
    <location>
        <position position="421"/>
    </location>
</feature>
<dbReference type="Pfam" id="PF05958">
    <property type="entry name" value="tRNA_U5-meth_tr"/>
    <property type="match status" value="1"/>
</dbReference>
<feature type="binding site" evidence="11 12">
    <location>
        <position position="326"/>
    </location>
    <ligand>
        <name>S-adenosyl-L-methionine</name>
        <dbReference type="ChEBI" id="CHEBI:59789"/>
    </ligand>
</feature>
<dbReference type="NCBIfam" id="TIGR00479">
    <property type="entry name" value="rumA"/>
    <property type="match status" value="1"/>
</dbReference>
<dbReference type="InterPro" id="IPR012340">
    <property type="entry name" value="NA-bd_OB-fold"/>
</dbReference>
<comment type="similarity">
    <text evidence="11">Belongs to the class I-like SAM-binding methyltransferase superfamily. RNA M5U methyltransferase family. RlmD subfamily.</text>
</comment>
<feature type="binding site" evidence="11">
    <location>
        <position position="374"/>
    </location>
    <ligand>
        <name>S-adenosyl-L-methionine</name>
        <dbReference type="ChEBI" id="CHEBI:59789"/>
    </ligand>
</feature>
<dbReference type="CDD" id="cd02440">
    <property type="entry name" value="AdoMet_MTases"/>
    <property type="match status" value="1"/>
</dbReference>
<keyword evidence="2 11" id="KW-0698">rRNA processing</keyword>
<evidence type="ECO:0000256" key="9">
    <source>
        <dbReference type="ARBA" id="ARBA00052756"/>
    </source>
</evidence>
<keyword evidence="5 11" id="KW-0949">S-adenosyl-L-methionine</keyword>
<evidence type="ECO:0000256" key="13">
    <source>
        <dbReference type="PROSITE-ProRule" id="PRU10015"/>
    </source>
</evidence>
<evidence type="ECO:0000256" key="8">
    <source>
        <dbReference type="ARBA" id="ARBA00023014"/>
    </source>
</evidence>
<evidence type="ECO:0000259" key="14">
    <source>
        <dbReference type="PROSITE" id="PS50926"/>
    </source>
</evidence>
<feature type="binding site" evidence="11">
    <location>
        <position position="331"/>
    </location>
    <ligand>
        <name>S-adenosyl-L-methionine</name>
        <dbReference type="ChEBI" id="CHEBI:59789"/>
    </ligand>
</feature>
<keyword evidence="3 11" id="KW-0489">Methyltransferase</keyword>
<dbReference type="FunFam" id="3.40.50.150:FF:000009">
    <property type="entry name" value="23S rRNA (Uracil(1939)-C(5))-methyltransferase RlmD"/>
    <property type="match status" value="1"/>
</dbReference>
<dbReference type="AlphaFoldDB" id="A0A2A4X0L8"/>
<dbReference type="Proteomes" id="UP000218767">
    <property type="component" value="Unassembled WGS sequence"/>
</dbReference>
<keyword evidence="8 11" id="KW-0411">Iron-sulfur</keyword>
<dbReference type="PANTHER" id="PTHR11061:SF49">
    <property type="entry name" value="23S RRNA (URACIL(1939)-C(5))-METHYLTRANSFERASE RLMD"/>
    <property type="match status" value="1"/>
</dbReference>
<dbReference type="EC" id="2.1.1.190" evidence="11"/>
<feature type="binding site" evidence="11">
    <location>
        <position position="170"/>
    </location>
    <ligand>
        <name>[4Fe-4S] cluster</name>
        <dbReference type="ChEBI" id="CHEBI:49883"/>
    </ligand>
</feature>
<evidence type="ECO:0000256" key="3">
    <source>
        <dbReference type="ARBA" id="ARBA00022603"/>
    </source>
</evidence>
<evidence type="ECO:0000256" key="4">
    <source>
        <dbReference type="ARBA" id="ARBA00022679"/>
    </source>
</evidence>
<evidence type="ECO:0000256" key="5">
    <source>
        <dbReference type="ARBA" id="ARBA00022691"/>
    </source>
</evidence>
<reference evidence="16" key="1">
    <citation type="submission" date="2017-08" db="EMBL/GenBank/DDBJ databases">
        <title>A dynamic microbial community with high functional redundancy inhabits the cold, oxic subseafloor aquifer.</title>
        <authorList>
            <person name="Tully B.J."/>
            <person name="Wheat C.G."/>
            <person name="Glazer B.T."/>
            <person name="Huber J.A."/>
        </authorList>
    </citation>
    <scope>NUCLEOTIDE SEQUENCE [LARGE SCALE GENOMIC DNA]</scope>
</reference>
<dbReference type="Pfam" id="PF01938">
    <property type="entry name" value="TRAM"/>
    <property type="match status" value="1"/>
</dbReference>
<dbReference type="InterPro" id="IPR001566">
    <property type="entry name" value="23S_rRNA_MeTrfase_RlmD"/>
</dbReference>
<keyword evidence="1 11" id="KW-0004">4Fe-4S</keyword>
<dbReference type="GO" id="GO:0070475">
    <property type="term" value="P:rRNA base methylation"/>
    <property type="evidence" value="ECO:0007669"/>
    <property type="project" value="TreeGrafter"/>
</dbReference>
<dbReference type="PROSITE" id="PS01231">
    <property type="entry name" value="TRMA_2"/>
    <property type="match status" value="1"/>
</dbReference>
<keyword evidence="6 11" id="KW-0479">Metal-binding</keyword>
<name>A0A2A4X0L8_9GAMM</name>
<comment type="function">
    <text evidence="10 11">Catalyzes the formation of 5-methyl-uridine at position 1939 (m5U1939) in 23S rRNA.</text>
</comment>
<comment type="catalytic activity">
    <reaction evidence="9 11">
        <text>uridine(1939) in 23S rRNA + S-adenosyl-L-methionine = 5-methyluridine(1939) in 23S rRNA + S-adenosyl-L-homocysteine + H(+)</text>
        <dbReference type="Rhea" id="RHEA:42908"/>
        <dbReference type="Rhea" id="RHEA-COMP:10278"/>
        <dbReference type="Rhea" id="RHEA-COMP:10279"/>
        <dbReference type="ChEBI" id="CHEBI:15378"/>
        <dbReference type="ChEBI" id="CHEBI:57856"/>
        <dbReference type="ChEBI" id="CHEBI:59789"/>
        <dbReference type="ChEBI" id="CHEBI:65315"/>
        <dbReference type="ChEBI" id="CHEBI:74447"/>
        <dbReference type="EC" id="2.1.1.190"/>
    </reaction>
</comment>
<proteinExistence type="inferred from homology"/>
<dbReference type="SUPFAM" id="SSF50249">
    <property type="entry name" value="Nucleic acid-binding proteins"/>
    <property type="match status" value="1"/>
</dbReference>
<feature type="binding site" evidence="11">
    <location>
        <position position="89"/>
    </location>
    <ligand>
        <name>[4Fe-4S] cluster</name>
        <dbReference type="ChEBI" id="CHEBI:49883"/>
    </ligand>
</feature>
<feature type="binding site" evidence="11 12">
    <location>
        <position position="347"/>
    </location>
    <ligand>
        <name>S-adenosyl-L-methionine</name>
        <dbReference type="ChEBI" id="CHEBI:59789"/>
    </ligand>
</feature>
<accession>A0A2A4X0L8</accession>
<protein>
    <recommendedName>
        <fullName evidence="11">23S rRNA (uracil(1939)-C(5))-methyltransferase RlmD</fullName>
        <ecNumber evidence="11">2.1.1.190</ecNumber>
    </recommendedName>
    <alternativeName>
        <fullName evidence="11">23S rRNA(m5U1939)-methyltransferase</fullName>
    </alternativeName>
</protein>
<dbReference type="GO" id="GO:0070041">
    <property type="term" value="F:rRNA (uridine-C5-)-methyltransferase activity"/>
    <property type="evidence" value="ECO:0007669"/>
    <property type="project" value="UniProtKB-UniRule"/>
</dbReference>
<evidence type="ECO:0000256" key="12">
    <source>
        <dbReference type="PROSITE-ProRule" id="PRU01024"/>
    </source>
</evidence>
<keyword evidence="4 11" id="KW-0808">Transferase</keyword>
<feature type="binding site" evidence="11">
    <location>
        <position position="80"/>
    </location>
    <ligand>
        <name>[4Fe-4S] cluster</name>
        <dbReference type="ChEBI" id="CHEBI:49883"/>
    </ligand>
</feature>
<dbReference type="GO" id="GO:0051539">
    <property type="term" value="F:4 iron, 4 sulfur cluster binding"/>
    <property type="evidence" value="ECO:0007669"/>
    <property type="project" value="UniProtKB-KW"/>
</dbReference>
<dbReference type="InterPro" id="IPR002792">
    <property type="entry name" value="TRAM_dom"/>
</dbReference>
<evidence type="ECO:0000256" key="1">
    <source>
        <dbReference type="ARBA" id="ARBA00022485"/>
    </source>
</evidence>
<evidence type="ECO:0000256" key="6">
    <source>
        <dbReference type="ARBA" id="ARBA00022723"/>
    </source>
</evidence>
<sequence>MSRRRHGRGKLPSEPVILEIESLSHEGRGIAHLDGKVAFVDGALAGEQVSATYVRRRGRFDELKTIEVLNPSENRVTPPCEFAGLCGGCSLQHMDSDAQIEFKQSVLLEQMQHATGKTMGEIELLPKLQDATQFYRRKARLAVRVVSKKGGALVGFREKYSSFIADMDDCKVLVEEVAVLIRPLRSLITGLQGSLNIPQIEVAVGEELLSGEDLAGSSAGDSRLQVALVFRHLQPLSEADTQSLVQFSQEQGIQLYLQPGGNDTVHKVFPADGVERLQYALPEFDLQLNFHPMDFTQINAGINRKIISQALSLLELSEDDTVLDLFCGLGNFTLASARRAKKVVGVEGSQEMVLRGSENASLNGLENVEFHAADLFQSISEKEWAAQEFSKIILDPPRSGAIEIIPEIAKLGAKIIVYVSCNPATLARDTAELISAGYQLRATGVMDMFPHTTHVESMAVFDAGKRLRK</sequence>
<feature type="binding site" evidence="11">
    <location>
        <position position="86"/>
    </location>
    <ligand>
        <name>[4Fe-4S] cluster</name>
        <dbReference type="ChEBI" id="CHEBI:49883"/>
    </ligand>
</feature>
<evidence type="ECO:0000256" key="7">
    <source>
        <dbReference type="ARBA" id="ARBA00023004"/>
    </source>
</evidence>
<dbReference type="SUPFAM" id="SSF53335">
    <property type="entry name" value="S-adenosyl-L-methionine-dependent methyltransferases"/>
    <property type="match status" value="1"/>
</dbReference>
<evidence type="ECO:0000313" key="15">
    <source>
        <dbReference type="EMBL" id="PCI76036.1"/>
    </source>
</evidence>
<evidence type="ECO:0000256" key="10">
    <source>
        <dbReference type="ARBA" id="ARBA00059995"/>
    </source>
</evidence>
<feature type="active site" description="Nucleophile" evidence="11 12">
    <location>
        <position position="421"/>
    </location>
</feature>
<gene>
    <name evidence="11" type="primary">rlmD</name>
    <name evidence="15" type="ORF">COB20_11610</name>
</gene>
<dbReference type="InterPro" id="IPR010280">
    <property type="entry name" value="U5_MeTrfase_fam"/>
</dbReference>
<dbReference type="Gene3D" id="3.40.50.150">
    <property type="entry name" value="Vaccinia Virus protein VP39"/>
    <property type="match status" value="1"/>
</dbReference>
<evidence type="ECO:0000313" key="16">
    <source>
        <dbReference type="Proteomes" id="UP000218767"/>
    </source>
</evidence>
<evidence type="ECO:0000256" key="2">
    <source>
        <dbReference type="ARBA" id="ARBA00022552"/>
    </source>
</evidence>
<feature type="domain" description="TRAM" evidence="14">
    <location>
        <begin position="3"/>
        <end position="67"/>
    </location>
</feature>